<sequence>MLNERKDAMGKLTYDASLVIDFDDRTLAHLQIVITAKLRRRESFIFSWKDDADIGDGRTTVWLDPTISLVYKFLGGRPPQINKAWIEALTATANSPGGLHLVKEPAA</sequence>
<keyword evidence="3" id="KW-1185">Reference proteome</keyword>
<gene>
    <name evidence="2" type="ORF">SAMN06309945_2623</name>
</gene>
<evidence type="ECO:0000313" key="3">
    <source>
        <dbReference type="Proteomes" id="UP000190857"/>
    </source>
</evidence>
<dbReference type="InterPro" id="IPR057204">
    <property type="entry name" value="DUF7882"/>
</dbReference>
<accession>A0A1T5KX08</accession>
<evidence type="ECO:0000259" key="1">
    <source>
        <dbReference type="Pfam" id="PF25355"/>
    </source>
</evidence>
<name>A0A1T5KX08_9MICO</name>
<feature type="domain" description="DUF7882" evidence="1">
    <location>
        <begin position="9"/>
        <end position="104"/>
    </location>
</feature>
<reference evidence="2 3" key="1">
    <citation type="submission" date="2017-02" db="EMBL/GenBank/DDBJ databases">
        <authorList>
            <person name="Peterson S.W."/>
        </authorList>
    </citation>
    <scope>NUCLEOTIDE SEQUENCE [LARGE SCALE GENOMIC DNA]</scope>
    <source>
        <strain evidence="2 3">VKM Ac-2059</strain>
    </source>
</reference>
<protein>
    <recommendedName>
        <fullName evidence="1">DUF7882 domain-containing protein</fullName>
    </recommendedName>
</protein>
<dbReference type="STRING" id="123320.SAMN06309945_2623"/>
<dbReference type="Proteomes" id="UP000190857">
    <property type="component" value="Unassembled WGS sequence"/>
</dbReference>
<dbReference type="EMBL" id="FUZP01000003">
    <property type="protein sequence ID" value="SKC68352.1"/>
    <property type="molecule type" value="Genomic_DNA"/>
</dbReference>
<evidence type="ECO:0000313" key="2">
    <source>
        <dbReference type="EMBL" id="SKC68352.1"/>
    </source>
</evidence>
<dbReference type="AlphaFoldDB" id="A0A1T5KX08"/>
<dbReference type="Pfam" id="PF25355">
    <property type="entry name" value="DUF7882"/>
    <property type="match status" value="1"/>
</dbReference>
<proteinExistence type="predicted"/>
<organism evidence="2 3">
    <name type="scientific">Okibacterium fritillariae</name>
    <dbReference type="NCBI Taxonomy" id="123320"/>
    <lineage>
        <taxon>Bacteria</taxon>
        <taxon>Bacillati</taxon>
        <taxon>Actinomycetota</taxon>
        <taxon>Actinomycetes</taxon>
        <taxon>Micrococcales</taxon>
        <taxon>Microbacteriaceae</taxon>
        <taxon>Okibacterium</taxon>
    </lineage>
</organism>